<comment type="caution">
    <text evidence="1">The sequence shown here is derived from an EMBL/GenBank/DDBJ whole genome shotgun (WGS) entry which is preliminary data.</text>
</comment>
<organism evidence="1 2">
    <name type="scientific">Methanoculleus caldifontis</name>
    <dbReference type="NCBI Taxonomy" id="2651577"/>
    <lineage>
        <taxon>Archaea</taxon>
        <taxon>Methanobacteriati</taxon>
        <taxon>Methanobacteriota</taxon>
        <taxon>Stenosarchaea group</taxon>
        <taxon>Methanomicrobia</taxon>
        <taxon>Methanomicrobiales</taxon>
        <taxon>Methanomicrobiaceae</taxon>
        <taxon>Methanoculleus</taxon>
    </lineage>
</organism>
<protein>
    <submittedName>
        <fullName evidence="1">Nitrogenase</fullName>
    </submittedName>
</protein>
<accession>A0ABU3X3W9</accession>
<evidence type="ECO:0000313" key="2">
    <source>
        <dbReference type="Proteomes" id="UP001281203"/>
    </source>
</evidence>
<name>A0ABU3X3W9_9EURY</name>
<gene>
    <name evidence="1" type="ORF">F8E02_12285</name>
</gene>
<sequence length="216" mass="23396">MCKKCEGHGDTGEVAVLLDADGCSGRFGEPGTVVVYRKCGPSFTAGREMELAIDPEGGLAELRSKMGDLMQFLGTCRIFAAQSASGAMYFELEKAGCSVWEVSGRPDEFLDGVLKGEEEEESAAAPAVEIPVPVEVAPGRFFISIKEIQGKAPFVSSKQVLREFICRADFNALEVICDHVPPWIGMEAERRGYGVEARPCGRNEVSLRLTRMPAGR</sequence>
<reference evidence="1 2" key="1">
    <citation type="submission" date="2019-10" db="EMBL/GenBank/DDBJ databases">
        <title>Isolation and characterization of Methanoculleus sp. Wushi-C6 from a hot spring well.</title>
        <authorList>
            <person name="Chen S.-C."/>
            <person name="Lan Z.-H."/>
            <person name="You Y.-T."/>
            <person name="Lai M.-C."/>
        </authorList>
    </citation>
    <scope>NUCLEOTIDE SEQUENCE [LARGE SCALE GENOMIC DNA]</scope>
    <source>
        <strain evidence="1 2">Wushi-C6</strain>
    </source>
</reference>
<keyword evidence="2" id="KW-1185">Reference proteome</keyword>
<dbReference type="Proteomes" id="UP001281203">
    <property type="component" value="Unassembled WGS sequence"/>
</dbReference>
<dbReference type="Pfam" id="PF09582">
    <property type="entry name" value="AnfO_nitrog"/>
    <property type="match status" value="1"/>
</dbReference>
<proteinExistence type="predicted"/>
<dbReference type="InterPro" id="IPR014287">
    <property type="entry name" value="Nase_Fe-Fe_AnfO"/>
</dbReference>
<dbReference type="RefSeq" id="WP_317065886.1">
    <property type="nucleotide sequence ID" value="NZ_WBKO01000003.1"/>
</dbReference>
<evidence type="ECO:0000313" key="1">
    <source>
        <dbReference type="EMBL" id="MDV2482755.1"/>
    </source>
</evidence>
<dbReference type="EMBL" id="WBKO01000003">
    <property type="protein sequence ID" value="MDV2482755.1"/>
    <property type="molecule type" value="Genomic_DNA"/>
</dbReference>